<evidence type="ECO:0000313" key="5">
    <source>
        <dbReference type="Proteomes" id="UP000307169"/>
    </source>
</evidence>
<evidence type="ECO:0000313" key="4">
    <source>
        <dbReference type="EMBL" id="TIC70508.1"/>
    </source>
</evidence>
<keyword evidence="1" id="KW-1133">Transmembrane helix</keyword>
<reference evidence="5 6" key="1">
    <citation type="submission" date="2019-03" db="EMBL/GenBank/DDBJ databases">
        <title>Sequencing 25 genomes of Wallemia mellicola.</title>
        <authorList>
            <person name="Gostincar C."/>
        </authorList>
    </citation>
    <scope>NUCLEOTIDE SEQUENCE [LARGE SCALE GENOMIC DNA]</scope>
    <source>
        <strain evidence="3 5">EXF-1262</strain>
        <strain evidence="4 6">EXF-1274</strain>
        <strain evidence="2 7">EXF-6152</strain>
    </source>
</reference>
<organism evidence="3 5">
    <name type="scientific">Wallemia mellicola</name>
    <dbReference type="NCBI Taxonomy" id="1708541"/>
    <lineage>
        <taxon>Eukaryota</taxon>
        <taxon>Fungi</taxon>
        <taxon>Dikarya</taxon>
        <taxon>Basidiomycota</taxon>
        <taxon>Wallemiomycotina</taxon>
        <taxon>Wallemiomycetes</taxon>
        <taxon>Wallemiales</taxon>
        <taxon>Wallemiaceae</taxon>
        <taxon>Wallemia</taxon>
    </lineage>
</organism>
<dbReference type="GO" id="GO:0006457">
    <property type="term" value="P:protein folding"/>
    <property type="evidence" value="ECO:0007669"/>
    <property type="project" value="TreeGrafter"/>
</dbReference>
<feature type="transmembrane region" description="Helical" evidence="1">
    <location>
        <begin position="177"/>
        <end position="198"/>
    </location>
</feature>
<name>A0A4T0P030_9BASI</name>
<dbReference type="EMBL" id="SPRH01000007">
    <property type="protein sequence ID" value="TIC03286.1"/>
    <property type="molecule type" value="Genomic_DNA"/>
</dbReference>
<gene>
    <name evidence="4" type="ORF">E3Q02_00554</name>
    <name evidence="3" type="ORF">E3Q17_00989</name>
    <name evidence="2" type="ORF">E3Q22_00209</name>
</gene>
<feature type="transmembrane region" description="Helical" evidence="1">
    <location>
        <begin position="218"/>
        <end position="249"/>
    </location>
</feature>
<keyword evidence="1" id="KW-0812">Transmembrane</keyword>
<evidence type="ECO:0000313" key="6">
    <source>
        <dbReference type="Proteomes" id="UP000309601"/>
    </source>
</evidence>
<feature type="transmembrane region" description="Helical" evidence="1">
    <location>
        <begin position="141"/>
        <end position="165"/>
    </location>
</feature>
<dbReference type="PANTHER" id="PTHR35329">
    <property type="entry name" value="CHITIN SYNTHASE EXPORT CHAPERONE"/>
    <property type="match status" value="1"/>
</dbReference>
<dbReference type="GO" id="GO:0051082">
    <property type="term" value="F:unfolded protein binding"/>
    <property type="evidence" value="ECO:0007669"/>
    <property type="project" value="TreeGrafter"/>
</dbReference>
<feature type="transmembrane region" description="Helical" evidence="1">
    <location>
        <begin position="256"/>
        <end position="277"/>
    </location>
</feature>
<dbReference type="AlphaFoldDB" id="A0A4T0P030"/>
<evidence type="ECO:0000313" key="2">
    <source>
        <dbReference type="EMBL" id="TIB82387.1"/>
    </source>
</evidence>
<proteinExistence type="predicted"/>
<feature type="transmembrane region" description="Helical" evidence="1">
    <location>
        <begin position="289"/>
        <end position="308"/>
    </location>
</feature>
<accession>A0A4T0P030</accession>
<evidence type="ECO:0000256" key="1">
    <source>
        <dbReference type="SAM" id="Phobius"/>
    </source>
</evidence>
<evidence type="ECO:0000313" key="3">
    <source>
        <dbReference type="EMBL" id="TIC03286.1"/>
    </source>
</evidence>
<feature type="transmembrane region" description="Helical" evidence="1">
    <location>
        <begin position="113"/>
        <end position="135"/>
    </location>
</feature>
<dbReference type="EMBL" id="SPRW01000003">
    <property type="protein sequence ID" value="TIC70508.1"/>
    <property type="molecule type" value="Genomic_DNA"/>
</dbReference>
<dbReference type="GO" id="GO:0005789">
    <property type="term" value="C:endoplasmic reticulum membrane"/>
    <property type="evidence" value="ECO:0007669"/>
    <property type="project" value="TreeGrafter"/>
</dbReference>
<comment type="caution">
    <text evidence="3">The sequence shown here is derived from an EMBL/GenBank/DDBJ whole genome shotgun (WGS) entry which is preliminary data.</text>
</comment>
<dbReference type="PANTHER" id="PTHR35329:SF1">
    <property type="entry name" value="CHITIN SYNTHASE EXPORT CHAPERONE"/>
    <property type="match status" value="1"/>
</dbReference>
<dbReference type="Proteomes" id="UP000307169">
    <property type="component" value="Unassembled WGS sequence"/>
</dbReference>
<dbReference type="Proteomes" id="UP000309601">
    <property type="component" value="Unassembled WGS sequence"/>
</dbReference>
<keyword evidence="1" id="KW-0472">Membrane</keyword>
<dbReference type="InterPro" id="IPR022057">
    <property type="entry name" value="Chs7"/>
</dbReference>
<sequence>MSFSQTRQFGSWQYLCQESPSLAPCNLFFKQILSLGDRGEDILFSNPAFSLLDDRLDGAGVGVRPHCFITRASVQGGLGNIAQIVCTALCLVFSLILFAAAKRRVAAVARIEFATLIGLWSLIDVLSLLTTGGFLQQGTDYLVWITAIQMGFRSAWFWALLVNGFNSTQLLEDGTPASIGTLWTGGIAFFLGTAYIAVDTAFNWSGRLPPSNPPEYLISNGLFVLLLLWPMIATFLFTALMIYVIFFLLKETLPAFWYASSLLTFMLSQAALFALGYTICDGSNSRVDGAFVATLLEAISLGFLFGGWRSITEDSWYAYEGAQEPVYPKHAIL</sequence>
<protein>
    <submittedName>
        <fullName evidence="3">Uncharacterized protein</fullName>
    </submittedName>
</protein>
<dbReference type="Proteomes" id="UP000310685">
    <property type="component" value="Unassembled WGS sequence"/>
</dbReference>
<dbReference type="Pfam" id="PF12271">
    <property type="entry name" value="Chs7"/>
    <property type="match status" value="1"/>
</dbReference>
<evidence type="ECO:0000313" key="7">
    <source>
        <dbReference type="Proteomes" id="UP000310685"/>
    </source>
</evidence>
<feature type="transmembrane region" description="Helical" evidence="1">
    <location>
        <begin position="81"/>
        <end position="101"/>
    </location>
</feature>
<dbReference type="EMBL" id="SPRC01000002">
    <property type="protein sequence ID" value="TIB82387.1"/>
    <property type="molecule type" value="Genomic_DNA"/>
</dbReference>